<keyword evidence="2" id="KW-1185">Reference proteome</keyword>
<name>A0A8J3VIA3_9ACTN</name>
<gene>
    <name evidence="1" type="ORF">Rhe02_52340</name>
</gene>
<dbReference type="AlphaFoldDB" id="A0A8J3VIA3"/>
<comment type="caution">
    <text evidence="1">The sequence shown here is derived from an EMBL/GenBank/DDBJ whole genome shotgun (WGS) entry which is preliminary data.</text>
</comment>
<dbReference type="Proteomes" id="UP000612899">
    <property type="component" value="Unassembled WGS sequence"/>
</dbReference>
<proteinExistence type="predicted"/>
<dbReference type="Gene3D" id="3.90.550.10">
    <property type="entry name" value="Spore Coat Polysaccharide Biosynthesis Protein SpsA, Chain A"/>
    <property type="match status" value="1"/>
</dbReference>
<accession>A0A8J3VIA3</accession>
<dbReference type="SUPFAM" id="SSF53448">
    <property type="entry name" value="Nucleotide-diphospho-sugar transferases"/>
    <property type="match status" value="1"/>
</dbReference>
<evidence type="ECO:0000313" key="1">
    <source>
        <dbReference type="EMBL" id="GIH07167.1"/>
    </source>
</evidence>
<reference evidence="1" key="1">
    <citation type="submission" date="2021-01" db="EMBL/GenBank/DDBJ databases">
        <title>Whole genome shotgun sequence of Rhizocola hellebori NBRC 109834.</title>
        <authorList>
            <person name="Komaki H."/>
            <person name="Tamura T."/>
        </authorList>
    </citation>
    <scope>NUCLEOTIDE SEQUENCE</scope>
    <source>
        <strain evidence="1">NBRC 109834</strain>
    </source>
</reference>
<dbReference type="InterPro" id="IPR029044">
    <property type="entry name" value="Nucleotide-diphossugar_trans"/>
</dbReference>
<organism evidence="1 2">
    <name type="scientific">Rhizocola hellebori</name>
    <dbReference type="NCBI Taxonomy" id="1392758"/>
    <lineage>
        <taxon>Bacteria</taxon>
        <taxon>Bacillati</taxon>
        <taxon>Actinomycetota</taxon>
        <taxon>Actinomycetes</taxon>
        <taxon>Micromonosporales</taxon>
        <taxon>Micromonosporaceae</taxon>
        <taxon>Rhizocola</taxon>
    </lineage>
</organism>
<sequence>MAGRPGILHVLDEFASLAPARIVVVYHPFYERFMAWAQTTLGAGGRAAYQRAAGMPATDPPLHEKLDLTFIPQRGRYADITSILNAAAHFEPADVFVAFADNLYPGDNPAASLALAPAKRAIVLARPYRREEASVRGVIVSRYHDGLCLLTDLVEKPPPAEAGRLEAEHGYENLWLLEGRARLPWTMIRELGSRARRLGPEPKLSLAIRDHAHNEPVIVITTESAVIDLGSGALNFAEIAAQPG</sequence>
<protein>
    <submittedName>
        <fullName evidence="1">Uncharacterized protein</fullName>
    </submittedName>
</protein>
<evidence type="ECO:0000313" key="2">
    <source>
        <dbReference type="Proteomes" id="UP000612899"/>
    </source>
</evidence>
<dbReference type="EMBL" id="BONY01000034">
    <property type="protein sequence ID" value="GIH07167.1"/>
    <property type="molecule type" value="Genomic_DNA"/>
</dbReference>